<sequence>MREIAISEFKAKCLALLDQVQKTKKPIRVTRRGKPVAEVVPPSPVRSNDWIGSMQGKSKILGDIISPANDESDWEVLKD</sequence>
<evidence type="ECO:0000313" key="4">
    <source>
        <dbReference type="Proteomes" id="UP000238701"/>
    </source>
</evidence>
<dbReference type="EMBL" id="OMOD01000151">
    <property type="protein sequence ID" value="SPF45149.1"/>
    <property type="molecule type" value="Genomic_DNA"/>
</dbReference>
<reference evidence="4" key="1">
    <citation type="submission" date="2018-02" db="EMBL/GenBank/DDBJ databases">
        <authorList>
            <person name="Hausmann B."/>
        </authorList>
    </citation>
    <scope>NUCLEOTIDE SEQUENCE [LARGE SCALE GENOMIC DNA]</scope>
    <source>
        <strain evidence="4">Peat soil MAG SbA1</strain>
    </source>
</reference>
<evidence type="ECO:0000256" key="1">
    <source>
        <dbReference type="ARBA" id="ARBA00009981"/>
    </source>
</evidence>
<comment type="function">
    <text evidence="2">Antitoxin component of a type II toxin-antitoxin (TA) system.</text>
</comment>
<comment type="similarity">
    <text evidence="1 2">Belongs to the phD/YefM antitoxin family.</text>
</comment>
<dbReference type="Pfam" id="PF02604">
    <property type="entry name" value="PhdYeFM_antitox"/>
    <property type="match status" value="1"/>
</dbReference>
<dbReference type="Gene3D" id="3.40.1620.10">
    <property type="entry name" value="YefM-like domain"/>
    <property type="match status" value="1"/>
</dbReference>
<dbReference type="SUPFAM" id="SSF143120">
    <property type="entry name" value="YefM-like"/>
    <property type="match status" value="1"/>
</dbReference>
<dbReference type="InterPro" id="IPR036165">
    <property type="entry name" value="YefM-like_sf"/>
</dbReference>
<dbReference type="Proteomes" id="UP000238701">
    <property type="component" value="Unassembled WGS sequence"/>
</dbReference>
<dbReference type="InterPro" id="IPR006442">
    <property type="entry name" value="Antitoxin_Phd/YefM"/>
</dbReference>
<protein>
    <recommendedName>
        <fullName evidence="2">Antitoxin</fullName>
    </recommendedName>
</protein>
<name>A0A2U3L025_9BACT</name>
<dbReference type="OrthoDB" id="963455at2"/>
<proteinExistence type="inferred from homology"/>
<evidence type="ECO:0000313" key="3">
    <source>
        <dbReference type="EMBL" id="SPF45149.1"/>
    </source>
</evidence>
<evidence type="ECO:0000256" key="2">
    <source>
        <dbReference type="RuleBase" id="RU362080"/>
    </source>
</evidence>
<dbReference type="AlphaFoldDB" id="A0A2U3L025"/>
<gene>
    <name evidence="3" type="ORF">SBA1_560017</name>
</gene>
<organism evidence="3 4">
    <name type="scientific">Candidatus Sulfotelmatobacter kueseliae</name>
    <dbReference type="NCBI Taxonomy" id="2042962"/>
    <lineage>
        <taxon>Bacteria</taxon>
        <taxon>Pseudomonadati</taxon>
        <taxon>Acidobacteriota</taxon>
        <taxon>Terriglobia</taxon>
        <taxon>Terriglobales</taxon>
        <taxon>Candidatus Korobacteraceae</taxon>
        <taxon>Candidatus Sulfotelmatobacter</taxon>
    </lineage>
</organism>
<dbReference type="NCBIfam" id="TIGR01552">
    <property type="entry name" value="phd_fam"/>
    <property type="match status" value="1"/>
</dbReference>
<accession>A0A2U3L025</accession>